<accession>A0ABM6RQ12</accession>
<dbReference type="PANTHER" id="PTHR33221">
    <property type="entry name" value="WINGED HELIX-TURN-HELIX TRANSCRIPTIONAL REGULATOR, RRF2 FAMILY"/>
    <property type="match status" value="1"/>
</dbReference>
<gene>
    <name evidence="1" type="ORF">BXT84_05410</name>
</gene>
<dbReference type="PROSITE" id="PS01332">
    <property type="entry name" value="HTH_RRF2_1"/>
    <property type="match status" value="1"/>
</dbReference>
<dbReference type="SUPFAM" id="SSF46785">
    <property type="entry name" value="Winged helix' DNA-binding domain"/>
    <property type="match status" value="1"/>
</dbReference>
<dbReference type="InterPro" id="IPR030489">
    <property type="entry name" value="TR_Rrf2-type_CS"/>
</dbReference>
<dbReference type="Pfam" id="PF02082">
    <property type="entry name" value="Rrf2"/>
    <property type="match status" value="1"/>
</dbReference>
<keyword evidence="2" id="KW-1185">Reference proteome</keyword>
<dbReference type="NCBIfam" id="TIGR00738">
    <property type="entry name" value="rrf2_super"/>
    <property type="match status" value="1"/>
</dbReference>
<dbReference type="EMBL" id="CP019454">
    <property type="protein sequence ID" value="AUW93454.1"/>
    <property type="molecule type" value="Genomic_DNA"/>
</dbReference>
<dbReference type="PANTHER" id="PTHR33221:SF15">
    <property type="entry name" value="HTH-TYPE TRANSCRIPTIONAL REGULATOR YWGB-RELATED"/>
    <property type="match status" value="1"/>
</dbReference>
<dbReference type="InterPro" id="IPR036390">
    <property type="entry name" value="WH_DNA-bd_sf"/>
</dbReference>
<dbReference type="PROSITE" id="PS51197">
    <property type="entry name" value="HTH_RRF2_2"/>
    <property type="match status" value="1"/>
</dbReference>
<evidence type="ECO:0000313" key="1">
    <source>
        <dbReference type="EMBL" id="AUW93454.1"/>
    </source>
</evidence>
<dbReference type="Gene3D" id="1.10.10.10">
    <property type="entry name" value="Winged helix-like DNA-binding domain superfamily/Winged helix DNA-binding domain"/>
    <property type="match status" value="1"/>
</dbReference>
<organism evidence="1 2">
    <name type="scientific">Sulfobacillus thermotolerans</name>
    <dbReference type="NCBI Taxonomy" id="338644"/>
    <lineage>
        <taxon>Bacteria</taxon>
        <taxon>Bacillati</taxon>
        <taxon>Bacillota</taxon>
        <taxon>Clostridia</taxon>
        <taxon>Eubacteriales</taxon>
        <taxon>Clostridiales Family XVII. Incertae Sedis</taxon>
        <taxon>Sulfobacillus</taxon>
    </lineage>
</organism>
<evidence type="ECO:0008006" key="3">
    <source>
        <dbReference type="Google" id="ProtNLM"/>
    </source>
</evidence>
<name>A0ABM6RQ12_9FIRM</name>
<dbReference type="InterPro" id="IPR036388">
    <property type="entry name" value="WH-like_DNA-bd_sf"/>
</dbReference>
<reference evidence="1 2" key="1">
    <citation type="journal article" date="2019" name="Sci. Rep.">
        <title>Sulfobacillus thermotolerans: new insights into resistance and metabolic capacities of acidophilic chemolithotrophs.</title>
        <authorList>
            <person name="Panyushkina A.E."/>
            <person name="Babenko V.V."/>
            <person name="Nikitina A.S."/>
            <person name="Selezneva O.V."/>
            <person name="Tsaplina I.A."/>
            <person name="Letarova M.A."/>
            <person name="Kostryukova E.S."/>
            <person name="Letarov A.V."/>
        </authorList>
    </citation>
    <scope>NUCLEOTIDE SEQUENCE [LARGE SCALE GENOMIC DNA]</scope>
    <source>
        <strain evidence="1 2">Kr1</strain>
    </source>
</reference>
<protein>
    <recommendedName>
        <fullName evidence="3">Rrf2 family transcriptional regulator</fullName>
    </recommendedName>
</protein>
<dbReference type="InterPro" id="IPR000944">
    <property type="entry name" value="Tscrpt_reg_Rrf2"/>
</dbReference>
<sequence length="153" mass="16398">MFKLSSGFRSGLRILAVLAEHGSESPVPISLMVPKLNLSDKYLEQLLMSLKRAGLVRSVRGASGGFVLARAPEMISLLDILTALQGPIEFCDCGVQQCQDCLRPEIWEALEVCLGSSLASISLAHLIGQAPFQIMAHSVVLPDAPLWQDGAGI</sequence>
<dbReference type="Proteomes" id="UP000325292">
    <property type="component" value="Chromosome"/>
</dbReference>
<proteinExistence type="predicted"/>
<evidence type="ECO:0000313" key="2">
    <source>
        <dbReference type="Proteomes" id="UP000325292"/>
    </source>
</evidence>
<dbReference type="RefSeq" id="WP_103375206.1">
    <property type="nucleotide sequence ID" value="NZ_CP133983.1"/>
</dbReference>